<gene>
    <name evidence="1" type="ORF">Syun_030802</name>
</gene>
<reference evidence="1 2" key="1">
    <citation type="submission" date="2024-01" db="EMBL/GenBank/DDBJ databases">
        <title>Genome assemblies of Stephania.</title>
        <authorList>
            <person name="Yang L."/>
        </authorList>
    </citation>
    <scope>NUCLEOTIDE SEQUENCE [LARGE SCALE GENOMIC DNA]</scope>
    <source>
        <strain evidence="1">YNDBR</strain>
        <tissue evidence="1">Leaf</tissue>
    </source>
</reference>
<accession>A0AAP0HAV9</accession>
<dbReference type="AlphaFoldDB" id="A0AAP0HAV9"/>
<name>A0AAP0HAV9_9MAGN</name>
<sequence length="224" mass="24645">MTICDFSSGPLASESWLLFICNMRGLGLGGRGLALNSRFFLVVRRYLPIECTLGALIQVCGCSIVARARAERQVSRPRAGKQHVPLSLLKSHAQRAMEVILKNYVDRAAVQSKALTKEAPLVMRHACDKINERLMLHGIGFSPDIPEWVANDFFMSTDASMASGHGKEINLRAYCISTMCGVYGASVRWTSTELRKCRTAASTVRSLAQGDSGQRQGQRSSRVH</sequence>
<dbReference type="Proteomes" id="UP001420932">
    <property type="component" value="Unassembled WGS sequence"/>
</dbReference>
<evidence type="ECO:0000313" key="1">
    <source>
        <dbReference type="EMBL" id="KAK9081478.1"/>
    </source>
</evidence>
<dbReference type="EMBL" id="JBBNAF010000053">
    <property type="protein sequence ID" value="KAK9081478.1"/>
    <property type="molecule type" value="Genomic_DNA"/>
</dbReference>
<organism evidence="1 2">
    <name type="scientific">Stephania yunnanensis</name>
    <dbReference type="NCBI Taxonomy" id="152371"/>
    <lineage>
        <taxon>Eukaryota</taxon>
        <taxon>Viridiplantae</taxon>
        <taxon>Streptophyta</taxon>
        <taxon>Embryophyta</taxon>
        <taxon>Tracheophyta</taxon>
        <taxon>Spermatophyta</taxon>
        <taxon>Magnoliopsida</taxon>
        <taxon>Ranunculales</taxon>
        <taxon>Menispermaceae</taxon>
        <taxon>Menispermoideae</taxon>
        <taxon>Cissampelideae</taxon>
        <taxon>Stephania</taxon>
    </lineage>
</organism>
<keyword evidence="2" id="KW-1185">Reference proteome</keyword>
<evidence type="ECO:0000313" key="2">
    <source>
        <dbReference type="Proteomes" id="UP001420932"/>
    </source>
</evidence>
<proteinExistence type="predicted"/>
<comment type="caution">
    <text evidence="1">The sequence shown here is derived from an EMBL/GenBank/DDBJ whole genome shotgun (WGS) entry which is preliminary data.</text>
</comment>
<protein>
    <submittedName>
        <fullName evidence="1">Uncharacterized protein</fullName>
    </submittedName>
</protein>